<evidence type="ECO:0000256" key="1">
    <source>
        <dbReference type="SAM" id="MobiDB-lite"/>
    </source>
</evidence>
<dbReference type="InParanoid" id="A0A3N4LZT6"/>
<accession>A0A3N4LZT6</accession>
<sequence length="313" mass="36122">MNPLLNNPQHKLACRALYKAFLTHCRKLPTPTLQRDAARHITKQFQKDKRIQAVKSVQHTLLTAYQHENIMRKAATGDGSCVDAIRAHLDAITAFNKPNPPKPRPPPPPPKLTRLEKARRKRAKKEEKRLALEGSSPRKAEKGPRTWQPSRFLTPLLSSASGLPLLRRRGESTPQHVAMTIKNIIKLRQKRQDRQELLEDHLEYASGEDIWDVEIANYITVPIEEKQAGTWAGEIAKAIKYVADAMRRREEKSKALADKFWNIELKAKEKSAKIIQERRRVKRMRARHNRGRRKALARQIEDEDIQKREAVGR</sequence>
<feature type="region of interest" description="Disordered" evidence="1">
    <location>
        <begin position="93"/>
        <end position="153"/>
    </location>
</feature>
<protein>
    <recommendedName>
        <fullName evidence="2">Complex 1 LYR protein domain-containing protein</fullName>
    </recommendedName>
</protein>
<organism evidence="3 4">
    <name type="scientific">Terfezia boudieri ATCC MYA-4762</name>
    <dbReference type="NCBI Taxonomy" id="1051890"/>
    <lineage>
        <taxon>Eukaryota</taxon>
        <taxon>Fungi</taxon>
        <taxon>Dikarya</taxon>
        <taxon>Ascomycota</taxon>
        <taxon>Pezizomycotina</taxon>
        <taxon>Pezizomycetes</taxon>
        <taxon>Pezizales</taxon>
        <taxon>Pezizaceae</taxon>
        <taxon>Terfezia</taxon>
    </lineage>
</organism>
<keyword evidence="4" id="KW-1185">Reference proteome</keyword>
<evidence type="ECO:0000313" key="4">
    <source>
        <dbReference type="Proteomes" id="UP000267821"/>
    </source>
</evidence>
<proteinExistence type="predicted"/>
<dbReference type="STRING" id="1051890.A0A3N4LZT6"/>
<evidence type="ECO:0000313" key="3">
    <source>
        <dbReference type="EMBL" id="RPB28436.1"/>
    </source>
</evidence>
<feature type="compositionally biased region" description="Pro residues" evidence="1">
    <location>
        <begin position="98"/>
        <end position="111"/>
    </location>
</feature>
<dbReference type="AlphaFoldDB" id="A0A3N4LZT6"/>
<evidence type="ECO:0000259" key="2">
    <source>
        <dbReference type="Pfam" id="PF05347"/>
    </source>
</evidence>
<dbReference type="Pfam" id="PF05347">
    <property type="entry name" value="Complex1_LYR"/>
    <property type="match status" value="1"/>
</dbReference>
<feature type="compositionally biased region" description="Basic residues" evidence="1">
    <location>
        <begin position="279"/>
        <end position="296"/>
    </location>
</feature>
<feature type="domain" description="Complex 1 LYR protein" evidence="2">
    <location>
        <begin position="13"/>
        <end position="61"/>
    </location>
</feature>
<dbReference type="InterPro" id="IPR008011">
    <property type="entry name" value="Complex1_LYR_dom"/>
</dbReference>
<feature type="compositionally biased region" description="Basic and acidic residues" evidence="1">
    <location>
        <begin position="124"/>
        <end position="144"/>
    </location>
</feature>
<dbReference type="InterPro" id="IPR046896">
    <property type="entry name" value="Cup1-like_N"/>
</dbReference>
<gene>
    <name evidence="3" type="ORF">L211DRAFT_384847</name>
</gene>
<name>A0A3N4LZT6_9PEZI</name>
<dbReference type="EMBL" id="ML121529">
    <property type="protein sequence ID" value="RPB28436.1"/>
    <property type="molecule type" value="Genomic_DNA"/>
</dbReference>
<dbReference type="OrthoDB" id="6508832at2759"/>
<feature type="region of interest" description="Disordered" evidence="1">
    <location>
        <begin position="279"/>
        <end position="299"/>
    </location>
</feature>
<dbReference type="CDD" id="cd20273">
    <property type="entry name" value="Complex1_LYR_unchar"/>
    <property type="match status" value="1"/>
</dbReference>
<dbReference type="Proteomes" id="UP000267821">
    <property type="component" value="Unassembled WGS sequence"/>
</dbReference>
<reference evidence="3 4" key="1">
    <citation type="journal article" date="2018" name="Nat. Ecol. Evol.">
        <title>Pezizomycetes genomes reveal the molecular basis of ectomycorrhizal truffle lifestyle.</title>
        <authorList>
            <person name="Murat C."/>
            <person name="Payen T."/>
            <person name="Noel B."/>
            <person name="Kuo A."/>
            <person name="Morin E."/>
            <person name="Chen J."/>
            <person name="Kohler A."/>
            <person name="Krizsan K."/>
            <person name="Balestrini R."/>
            <person name="Da Silva C."/>
            <person name="Montanini B."/>
            <person name="Hainaut M."/>
            <person name="Levati E."/>
            <person name="Barry K.W."/>
            <person name="Belfiori B."/>
            <person name="Cichocki N."/>
            <person name="Clum A."/>
            <person name="Dockter R.B."/>
            <person name="Fauchery L."/>
            <person name="Guy J."/>
            <person name="Iotti M."/>
            <person name="Le Tacon F."/>
            <person name="Lindquist E.A."/>
            <person name="Lipzen A."/>
            <person name="Malagnac F."/>
            <person name="Mello A."/>
            <person name="Molinier V."/>
            <person name="Miyauchi S."/>
            <person name="Poulain J."/>
            <person name="Riccioni C."/>
            <person name="Rubini A."/>
            <person name="Sitrit Y."/>
            <person name="Splivallo R."/>
            <person name="Traeger S."/>
            <person name="Wang M."/>
            <person name="Zifcakova L."/>
            <person name="Wipf D."/>
            <person name="Zambonelli A."/>
            <person name="Paolocci F."/>
            <person name="Nowrousian M."/>
            <person name="Ottonello S."/>
            <person name="Baldrian P."/>
            <person name="Spatafora J.W."/>
            <person name="Henrissat B."/>
            <person name="Nagy L.G."/>
            <person name="Aury J.M."/>
            <person name="Wincker P."/>
            <person name="Grigoriev I.V."/>
            <person name="Bonfante P."/>
            <person name="Martin F.M."/>
        </authorList>
    </citation>
    <scope>NUCLEOTIDE SEQUENCE [LARGE SCALE GENOMIC DNA]</scope>
    <source>
        <strain evidence="3 4">ATCC MYA-4762</strain>
    </source>
</reference>